<dbReference type="AlphaFoldDB" id="G2PDT5"/>
<protein>
    <submittedName>
        <fullName evidence="2">Uncharacterized protein</fullName>
    </submittedName>
</protein>
<reference evidence="2" key="1">
    <citation type="submission" date="2011-08" db="EMBL/GenBank/DDBJ databases">
        <title>Complete sequence of chromosome of Streptomyces violaceusniger Tu 4113.</title>
        <authorList>
            <consortium name="US DOE Joint Genome Institute"/>
            <person name="Lucas S."/>
            <person name="Han J."/>
            <person name="Lapidus A."/>
            <person name="Cheng J.-F."/>
            <person name="Goodwin L."/>
            <person name="Pitluck S."/>
            <person name="Peters L."/>
            <person name="Ivanova N."/>
            <person name="Daligault H."/>
            <person name="Detter J.C."/>
            <person name="Han C."/>
            <person name="Tapia R."/>
            <person name="Land M."/>
            <person name="Hauser L."/>
            <person name="Kyrpides N."/>
            <person name="Ivanova N."/>
            <person name="Pagani I."/>
            <person name="Hagen A."/>
            <person name="Katz L."/>
            <person name="Fiedler H.-P."/>
            <person name="Keasling J."/>
            <person name="Fortman J."/>
            <person name="Woyke T."/>
        </authorList>
    </citation>
    <scope>NUCLEOTIDE SEQUENCE [LARGE SCALE GENOMIC DNA]</scope>
    <source>
        <strain evidence="2">Tu 4113</strain>
    </source>
</reference>
<keyword evidence="3" id="KW-1185">Reference proteome</keyword>
<feature type="region of interest" description="Disordered" evidence="1">
    <location>
        <begin position="53"/>
        <end position="78"/>
    </location>
</feature>
<evidence type="ECO:0000256" key="1">
    <source>
        <dbReference type="SAM" id="MobiDB-lite"/>
    </source>
</evidence>
<dbReference type="eggNOG" id="ENOG5030KYK">
    <property type="taxonomic scope" value="Bacteria"/>
</dbReference>
<accession>G2PDT5</accession>
<proteinExistence type="predicted"/>
<evidence type="ECO:0000313" key="3">
    <source>
        <dbReference type="Proteomes" id="UP000008703"/>
    </source>
</evidence>
<sequence>MIPTVLMRAHGEAADPARLAVRLLANAYCRAWDYGDVPEGAAPQVLAVRYTLHDGTPEPAPASRHTSYPHVREIPAAP</sequence>
<dbReference type="KEGG" id="svl:Strvi_2988"/>
<dbReference type="HOGENOM" id="CLU_2620697_0_0_11"/>
<dbReference type="EMBL" id="CP002994">
    <property type="protein sequence ID" value="AEM82685.1"/>
    <property type="molecule type" value="Genomic_DNA"/>
</dbReference>
<gene>
    <name evidence="2" type="ORF">Strvi_2988</name>
</gene>
<dbReference type="Proteomes" id="UP000008703">
    <property type="component" value="Chromosome"/>
</dbReference>
<evidence type="ECO:0000313" key="2">
    <source>
        <dbReference type="EMBL" id="AEM82685.1"/>
    </source>
</evidence>
<name>G2PDT5_STRV4</name>
<organism evidence="2 3">
    <name type="scientific">Streptomyces violaceusniger (strain Tu 4113)</name>
    <dbReference type="NCBI Taxonomy" id="653045"/>
    <lineage>
        <taxon>Bacteria</taxon>
        <taxon>Bacillati</taxon>
        <taxon>Actinomycetota</taxon>
        <taxon>Actinomycetes</taxon>
        <taxon>Kitasatosporales</taxon>
        <taxon>Streptomycetaceae</taxon>
        <taxon>Streptomyces</taxon>
        <taxon>Streptomyces violaceusniger group</taxon>
    </lineage>
</organism>